<dbReference type="GO" id="GO:0046677">
    <property type="term" value="P:response to antibiotic"/>
    <property type="evidence" value="ECO:0007669"/>
    <property type="project" value="UniProtKB-UniRule"/>
</dbReference>
<dbReference type="PANTHER" id="PTHR30622">
    <property type="entry name" value="UNDECAPRENYL-DIPHOSPHATASE"/>
    <property type="match status" value="1"/>
</dbReference>
<dbReference type="Pfam" id="PF02673">
    <property type="entry name" value="BacA"/>
    <property type="match status" value="1"/>
</dbReference>
<comment type="subcellular location">
    <subcellularLocation>
        <location evidence="1 17">Cell membrane</location>
        <topology evidence="1 17">Multi-pass membrane protein</topology>
    </subcellularLocation>
</comment>
<dbReference type="EMBL" id="QGQD01000006">
    <property type="protein sequence ID" value="TLD02890.1"/>
    <property type="molecule type" value="Genomic_DNA"/>
</dbReference>
<dbReference type="RefSeq" id="WP_027294119.1">
    <property type="nucleotide sequence ID" value="NZ_CABMJZ010000062.1"/>
</dbReference>
<evidence type="ECO:0000256" key="5">
    <source>
        <dbReference type="ARBA" id="ARBA00022475"/>
    </source>
</evidence>
<evidence type="ECO:0000256" key="3">
    <source>
        <dbReference type="ARBA" id="ARBA00012374"/>
    </source>
</evidence>
<feature type="transmembrane region" description="Helical" evidence="17">
    <location>
        <begin position="207"/>
        <end position="225"/>
    </location>
</feature>
<dbReference type="EC" id="3.6.1.27" evidence="3 17"/>
<keyword evidence="9 17" id="KW-0573">Peptidoglycan synthesis</keyword>
<comment type="miscellaneous">
    <text evidence="17">Bacitracin is thought to be involved in the inhibition of peptidoglycan synthesis by sequestering undecaprenyl diphosphate, thereby reducing the pool of lipid carrier available.</text>
</comment>
<evidence type="ECO:0000256" key="13">
    <source>
        <dbReference type="ARBA" id="ARBA00023316"/>
    </source>
</evidence>
<keyword evidence="6 17" id="KW-0812">Transmembrane</keyword>
<evidence type="ECO:0000256" key="17">
    <source>
        <dbReference type="HAMAP-Rule" id="MF_01006"/>
    </source>
</evidence>
<dbReference type="PANTHER" id="PTHR30622:SF2">
    <property type="entry name" value="UNDECAPRENYL-DIPHOSPHATASE"/>
    <property type="match status" value="1"/>
</dbReference>
<evidence type="ECO:0000256" key="4">
    <source>
        <dbReference type="ARBA" id="ARBA00021581"/>
    </source>
</evidence>
<name>A0A4U8QCQ0_9FIRM</name>
<gene>
    <name evidence="18" type="primary">uppP_1</name>
    <name evidence="17" type="synonym">uppP</name>
    <name evidence="18" type="ORF">DSM106044_00389</name>
</gene>
<evidence type="ECO:0000256" key="2">
    <source>
        <dbReference type="ARBA" id="ARBA00010621"/>
    </source>
</evidence>
<evidence type="ECO:0000256" key="14">
    <source>
        <dbReference type="ARBA" id="ARBA00032707"/>
    </source>
</evidence>
<feature type="transmembrane region" description="Helical" evidence="17">
    <location>
        <begin position="132"/>
        <end position="153"/>
    </location>
</feature>
<dbReference type="GO" id="GO:0005886">
    <property type="term" value="C:plasma membrane"/>
    <property type="evidence" value="ECO:0007669"/>
    <property type="project" value="UniProtKB-SubCell"/>
</dbReference>
<dbReference type="OrthoDB" id="9808289at2"/>
<dbReference type="GO" id="GO:0009252">
    <property type="term" value="P:peptidoglycan biosynthetic process"/>
    <property type="evidence" value="ECO:0007669"/>
    <property type="project" value="UniProtKB-KW"/>
</dbReference>
<dbReference type="HAMAP" id="MF_01006">
    <property type="entry name" value="Undec_diphosphatase"/>
    <property type="match status" value="1"/>
</dbReference>
<keyword evidence="7 17" id="KW-0378">Hydrolase</keyword>
<keyword evidence="13 17" id="KW-0961">Cell wall biogenesis/degradation</keyword>
<keyword evidence="19" id="KW-1185">Reference proteome</keyword>
<feature type="transmembrane region" description="Helical" evidence="17">
    <location>
        <begin position="41"/>
        <end position="60"/>
    </location>
</feature>
<evidence type="ECO:0000256" key="15">
    <source>
        <dbReference type="ARBA" id="ARBA00032932"/>
    </source>
</evidence>
<dbReference type="STRING" id="180332.GCA_000797495_05475"/>
<evidence type="ECO:0000256" key="11">
    <source>
        <dbReference type="ARBA" id="ARBA00023136"/>
    </source>
</evidence>
<evidence type="ECO:0000256" key="7">
    <source>
        <dbReference type="ARBA" id="ARBA00022801"/>
    </source>
</evidence>
<evidence type="ECO:0000313" key="18">
    <source>
        <dbReference type="EMBL" id="TLD02890.1"/>
    </source>
</evidence>
<dbReference type="GO" id="GO:0071555">
    <property type="term" value="P:cell wall organization"/>
    <property type="evidence" value="ECO:0007669"/>
    <property type="project" value="UniProtKB-KW"/>
</dbReference>
<evidence type="ECO:0000256" key="16">
    <source>
        <dbReference type="ARBA" id="ARBA00047594"/>
    </source>
</evidence>
<dbReference type="AlphaFoldDB" id="A0A4U8QCQ0"/>
<evidence type="ECO:0000256" key="8">
    <source>
        <dbReference type="ARBA" id="ARBA00022960"/>
    </source>
</evidence>
<protein>
    <recommendedName>
        <fullName evidence="4 17">Undecaprenyl-diphosphatase</fullName>
        <ecNumber evidence="3 17">3.6.1.27</ecNumber>
    </recommendedName>
    <alternativeName>
        <fullName evidence="15 17">Bacitracin resistance protein</fullName>
    </alternativeName>
    <alternativeName>
        <fullName evidence="14 17">Undecaprenyl pyrophosphate phosphatase</fullName>
    </alternativeName>
</protein>
<dbReference type="GO" id="GO:0050380">
    <property type="term" value="F:undecaprenyl-diphosphatase activity"/>
    <property type="evidence" value="ECO:0007669"/>
    <property type="project" value="UniProtKB-UniRule"/>
</dbReference>
<organism evidence="18 19">
    <name type="scientific">Robinsoniella peoriensis</name>
    <dbReference type="NCBI Taxonomy" id="180332"/>
    <lineage>
        <taxon>Bacteria</taxon>
        <taxon>Bacillati</taxon>
        <taxon>Bacillota</taxon>
        <taxon>Clostridia</taxon>
        <taxon>Lachnospirales</taxon>
        <taxon>Lachnospiraceae</taxon>
        <taxon>Robinsoniella</taxon>
    </lineage>
</organism>
<feature type="transmembrane region" description="Helical" evidence="17">
    <location>
        <begin position="108"/>
        <end position="126"/>
    </location>
</feature>
<evidence type="ECO:0000256" key="10">
    <source>
        <dbReference type="ARBA" id="ARBA00022989"/>
    </source>
</evidence>
<reference evidence="18 19" key="1">
    <citation type="journal article" date="2019" name="Anaerobe">
        <title>Detection of Robinsoniella peoriensis in multiple bone samples of a trauma patient.</title>
        <authorList>
            <person name="Schrottner P."/>
            <person name="Hartwich K."/>
            <person name="Bunk B."/>
            <person name="Schober I."/>
            <person name="Helbig S."/>
            <person name="Rudolph W.W."/>
            <person name="Gunzer F."/>
        </authorList>
    </citation>
    <scope>NUCLEOTIDE SEQUENCE [LARGE SCALE GENOMIC DNA]</scope>
    <source>
        <strain evidence="18 19">DSM 106044</strain>
    </source>
</reference>
<dbReference type="Proteomes" id="UP000306509">
    <property type="component" value="Unassembled WGS sequence"/>
</dbReference>
<proteinExistence type="inferred from homology"/>
<keyword evidence="12 17" id="KW-0046">Antibiotic resistance</keyword>
<sequence>MSILESILLGLVQGITEFLPVSSSGHLAILQNVFHIKTDGGMLFDILLHVGTLVAVFIVYRKDILRMIVEAICMCMDSFQNGKTFLHNRKHDDALRYKKVVHNNYRKFVLLVIVSTIPTGIIGYAAKSLVAAASMTLVIPGVCLLLTGVLLLVSDISEDGHKIPKTVSYSNGFIIGICQGIATLPGLSRSGTTIAACLLSGFDRKFAVKYSFIMSIPAILGAAVLELKDIGKETITFSQFGIYLIGAIVAGVVGYVCMKTMLVVVRKKKFKGFAFYCFAVGIFAIVAHFVF</sequence>
<keyword evidence="10 17" id="KW-1133">Transmembrane helix</keyword>
<comment type="similarity">
    <text evidence="2 17">Belongs to the UppP family.</text>
</comment>
<evidence type="ECO:0000256" key="12">
    <source>
        <dbReference type="ARBA" id="ARBA00023251"/>
    </source>
</evidence>
<comment type="function">
    <text evidence="17">Catalyzes the dephosphorylation of undecaprenyl diphosphate (UPP). Confers resistance to bacitracin.</text>
</comment>
<evidence type="ECO:0000313" key="19">
    <source>
        <dbReference type="Proteomes" id="UP000306509"/>
    </source>
</evidence>
<keyword evidence="11 17" id="KW-0472">Membrane</keyword>
<evidence type="ECO:0000256" key="6">
    <source>
        <dbReference type="ARBA" id="ARBA00022692"/>
    </source>
</evidence>
<feature type="transmembrane region" description="Helical" evidence="17">
    <location>
        <begin position="237"/>
        <end position="258"/>
    </location>
</feature>
<evidence type="ECO:0000256" key="1">
    <source>
        <dbReference type="ARBA" id="ARBA00004651"/>
    </source>
</evidence>
<evidence type="ECO:0000256" key="9">
    <source>
        <dbReference type="ARBA" id="ARBA00022984"/>
    </source>
</evidence>
<comment type="catalytic activity">
    <reaction evidence="16 17">
        <text>di-trans,octa-cis-undecaprenyl diphosphate + H2O = di-trans,octa-cis-undecaprenyl phosphate + phosphate + H(+)</text>
        <dbReference type="Rhea" id="RHEA:28094"/>
        <dbReference type="ChEBI" id="CHEBI:15377"/>
        <dbReference type="ChEBI" id="CHEBI:15378"/>
        <dbReference type="ChEBI" id="CHEBI:43474"/>
        <dbReference type="ChEBI" id="CHEBI:58405"/>
        <dbReference type="ChEBI" id="CHEBI:60392"/>
        <dbReference type="EC" id="3.6.1.27"/>
    </reaction>
</comment>
<keyword evidence="8 17" id="KW-0133">Cell shape</keyword>
<dbReference type="InterPro" id="IPR003824">
    <property type="entry name" value="UppP"/>
</dbReference>
<dbReference type="GO" id="GO:0008360">
    <property type="term" value="P:regulation of cell shape"/>
    <property type="evidence" value="ECO:0007669"/>
    <property type="project" value="UniProtKB-KW"/>
</dbReference>
<feature type="transmembrane region" description="Helical" evidence="17">
    <location>
        <begin position="270"/>
        <end position="290"/>
    </location>
</feature>
<comment type="caution">
    <text evidence="18">The sequence shown here is derived from an EMBL/GenBank/DDBJ whole genome shotgun (WGS) entry which is preliminary data.</text>
</comment>
<accession>A0A4U8QCQ0</accession>
<keyword evidence="5 17" id="KW-1003">Cell membrane</keyword>